<evidence type="ECO:0000313" key="4">
    <source>
        <dbReference type="Proteomes" id="UP001438707"/>
    </source>
</evidence>
<organism evidence="3 4">
    <name type="scientific">Apatococcus lobatus</name>
    <dbReference type="NCBI Taxonomy" id="904363"/>
    <lineage>
        <taxon>Eukaryota</taxon>
        <taxon>Viridiplantae</taxon>
        <taxon>Chlorophyta</taxon>
        <taxon>core chlorophytes</taxon>
        <taxon>Trebouxiophyceae</taxon>
        <taxon>Chlorellales</taxon>
        <taxon>Chlorellaceae</taxon>
        <taxon>Apatococcus</taxon>
    </lineage>
</organism>
<dbReference type="Gene3D" id="3.40.50.1820">
    <property type="entry name" value="alpha/beta hydrolase"/>
    <property type="match status" value="1"/>
</dbReference>
<feature type="domain" description="AB hydrolase-1" evidence="2">
    <location>
        <begin position="185"/>
        <end position="290"/>
    </location>
</feature>
<dbReference type="SUPFAM" id="SSF53474">
    <property type="entry name" value="alpha/beta-Hydrolases"/>
    <property type="match status" value="1"/>
</dbReference>
<keyword evidence="4" id="KW-1185">Reference proteome</keyword>
<dbReference type="Proteomes" id="UP001438707">
    <property type="component" value="Unassembled WGS sequence"/>
</dbReference>
<dbReference type="InterPro" id="IPR000073">
    <property type="entry name" value="AB_hydrolase_1"/>
</dbReference>
<comment type="caution">
    <text evidence="3">The sequence shown here is derived from an EMBL/GenBank/DDBJ whole genome shotgun (WGS) entry which is preliminary data.</text>
</comment>
<evidence type="ECO:0000256" key="1">
    <source>
        <dbReference type="SAM" id="SignalP"/>
    </source>
</evidence>
<protein>
    <recommendedName>
        <fullName evidence="2">AB hydrolase-1 domain-containing protein</fullName>
    </recommendedName>
</protein>
<dbReference type="InterPro" id="IPR029058">
    <property type="entry name" value="AB_hydrolase_fold"/>
</dbReference>
<evidence type="ECO:0000313" key="3">
    <source>
        <dbReference type="EMBL" id="KAK9841566.1"/>
    </source>
</evidence>
<feature type="chain" id="PRO_5043632069" description="AB hydrolase-1 domain-containing protein" evidence="1">
    <location>
        <begin position="22"/>
        <end position="420"/>
    </location>
</feature>
<feature type="signal peptide" evidence="1">
    <location>
        <begin position="1"/>
        <end position="21"/>
    </location>
</feature>
<dbReference type="PANTHER" id="PTHR37471:SF1">
    <property type="entry name" value="AB HYDROLASE-1 DOMAIN-CONTAINING PROTEIN"/>
    <property type="match status" value="1"/>
</dbReference>
<sequence>MGAACWGWLELLFFTVQLIRYHNLNVVRSPKPDLAHIEEIKRRFMTLRDIFSIRDFVSGWFFRKPWNELRLTNFYKYAAYALYSSELSELGPQEQQSVTDFVDEVLVVWGEDVKPGEADNAPHMTHMWEPLRVFPKPLLVHTMSEMAALCFRVVLRAHDFRHYRHEGLSYWIRSPTTQPDMSSMPVVFLHGVGFGMVPYWGFISKLMRQQNSSSPVVLLDMPHVAMRLHPRSMDMDDVAHALAGILTRHGWPSSCVVAHSFGTFIASRLCQLHPSKVSALVLIDPVCLMTCYPDLLQNFIYCQPNWSRLFTHVGFMDALRFVCSRDLLIAEAFCRRFSWHDVMLWPQELPSNSLVVISGQDNLVPWQLARRQLALTHHPASIMVNPSLGHGGFILADTWQMQILGALQSLLRGLEGARQM</sequence>
<dbReference type="PANTHER" id="PTHR37471">
    <property type="entry name" value="UNNAMED PRODUCT"/>
    <property type="match status" value="1"/>
</dbReference>
<evidence type="ECO:0000259" key="2">
    <source>
        <dbReference type="Pfam" id="PF00561"/>
    </source>
</evidence>
<reference evidence="3 4" key="1">
    <citation type="journal article" date="2024" name="Nat. Commun.">
        <title>Phylogenomics reveals the evolutionary origins of lichenization in chlorophyte algae.</title>
        <authorList>
            <person name="Puginier C."/>
            <person name="Libourel C."/>
            <person name="Otte J."/>
            <person name="Skaloud P."/>
            <person name="Haon M."/>
            <person name="Grisel S."/>
            <person name="Petersen M."/>
            <person name="Berrin J.G."/>
            <person name="Delaux P.M."/>
            <person name="Dal Grande F."/>
            <person name="Keller J."/>
        </authorList>
    </citation>
    <scope>NUCLEOTIDE SEQUENCE [LARGE SCALE GENOMIC DNA]</scope>
    <source>
        <strain evidence="3 4">SAG 2145</strain>
    </source>
</reference>
<gene>
    <name evidence="3" type="ORF">WJX74_008028</name>
</gene>
<dbReference type="AlphaFoldDB" id="A0AAW1S756"/>
<accession>A0AAW1S756</accession>
<proteinExistence type="predicted"/>
<dbReference type="EMBL" id="JALJOS010000003">
    <property type="protein sequence ID" value="KAK9841566.1"/>
    <property type="molecule type" value="Genomic_DNA"/>
</dbReference>
<name>A0AAW1S756_9CHLO</name>
<dbReference type="Pfam" id="PF00561">
    <property type="entry name" value="Abhydrolase_1"/>
    <property type="match status" value="1"/>
</dbReference>
<keyword evidence="1" id="KW-0732">Signal</keyword>